<organism evidence="1 2">
    <name type="scientific">Spirosoma validum</name>
    <dbReference type="NCBI Taxonomy" id="2771355"/>
    <lineage>
        <taxon>Bacteria</taxon>
        <taxon>Pseudomonadati</taxon>
        <taxon>Bacteroidota</taxon>
        <taxon>Cytophagia</taxon>
        <taxon>Cytophagales</taxon>
        <taxon>Cytophagaceae</taxon>
        <taxon>Spirosoma</taxon>
    </lineage>
</organism>
<dbReference type="EMBL" id="JACXAA010000003">
    <property type="protein sequence ID" value="MBD2753632.1"/>
    <property type="molecule type" value="Genomic_DNA"/>
</dbReference>
<dbReference type="InterPro" id="IPR032710">
    <property type="entry name" value="NTF2-like_dom_sf"/>
</dbReference>
<dbReference type="SUPFAM" id="SSF54427">
    <property type="entry name" value="NTF2-like"/>
    <property type="match status" value="2"/>
</dbReference>
<reference evidence="1" key="1">
    <citation type="submission" date="2020-09" db="EMBL/GenBank/DDBJ databases">
        <authorList>
            <person name="Kim M.K."/>
        </authorList>
    </citation>
    <scope>NUCLEOTIDE SEQUENCE</scope>
    <source>
        <strain evidence="1">BT704</strain>
    </source>
</reference>
<evidence type="ECO:0000313" key="1">
    <source>
        <dbReference type="EMBL" id="MBD2753632.1"/>
    </source>
</evidence>
<comment type="caution">
    <text evidence="1">The sequence shown here is derived from an EMBL/GenBank/DDBJ whole genome shotgun (WGS) entry which is preliminary data.</text>
</comment>
<dbReference type="RefSeq" id="WP_191039225.1">
    <property type="nucleotide sequence ID" value="NZ_JACXAA010000003.1"/>
</dbReference>
<dbReference type="Proteomes" id="UP000653797">
    <property type="component" value="Unassembled WGS sequence"/>
</dbReference>
<evidence type="ECO:0008006" key="3">
    <source>
        <dbReference type="Google" id="ProtNLM"/>
    </source>
</evidence>
<evidence type="ECO:0000313" key="2">
    <source>
        <dbReference type="Proteomes" id="UP000653797"/>
    </source>
</evidence>
<keyword evidence="2" id="KW-1185">Reference proteome</keyword>
<protein>
    <recommendedName>
        <fullName evidence="3">Nuclear transport factor 2 family protein</fullName>
    </recommendedName>
</protein>
<sequence length="289" mass="32322">MNFPIFLMTVLLWTAQPRKQISTVQADYEALVAAERSFAKAGIEKGIRDSFVDNLDEQQSVVYIGNEFRPGKATYARIPQVSGKLSWEPNYAEIALSGTFGYTTGPFAFRPRSLDDTPVSYGQFTSIWHKTASGAWKVLIDFGCTHDKPTQPAPELISPTQFAVKSIIKIDTAVANRELMHVEMTFAQTARTKTLCEAYQPVLPASDSIRLLREGHERYEGAAAKHVAKTSGQQVDYQCLQTVTAPSGDLGYCYGYATFNQTKQAYLRIWRKRNGHWQLAHEVLAVKLS</sequence>
<proteinExistence type="predicted"/>
<accession>A0A927B1P0</accession>
<name>A0A927B1P0_9BACT</name>
<dbReference type="AlphaFoldDB" id="A0A927B1P0"/>
<dbReference type="Gene3D" id="3.10.450.50">
    <property type="match status" value="2"/>
</dbReference>
<gene>
    <name evidence="1" type="ORF">IC230_12075</name>
</gene>